<dbReference type="GO" id="GO:0005886">
    <property type="term" value="C:plasma membrane"/>
    <property type="evidence" value="ECO:0007669"/>
    <property type="project" value="TreeGrafter"/>
</dbReference>
<keyword evidence="6 7" id="KW-0472">Membrane</keyword>
<dbReference type="PANTHER" id="PTHR43867">
    <property type="entry name" value="CELLULOSE SYNTHASE CATALYTIC SUBUNIT A [UDP-FORMING]"/>
    <property type="match status" value="1"/>
</dbReference>
<dbReference type="InterPro" id="IPR001173">
    <property type="entry name" value="Glyco_trans_2-like"/>
</dbReference>
<evidence type="ECO:0000256" key="7">
    <source>
        <dbReference type="SAM" id="Phobius"/>
    </source>
</evidence>
<keyword evidence="3 9" id="KW-0808">Transferase</keyword>
<organism evidence="9 10">
    <name type="scientific">Fermentimicrarchaeum limneticum</name>
    <dbReference type="NCBI Taxonomy" id="2795018"/>
    <lineage>
        <taxon>Archaea</taxon>
        <taxon>Candidatus Micrarchaeota</taxon>
        <taxon>Candidatus Fermentimicrarchaeales</taxon>
        <taxon>Candidatus Fermentimicrarchaeaceae</taxon>
        <taxon>Candidatus Fermentimicrarchaeum</taxon>
    </lineage>
</organism>
<feature type="transmembrane region" description="Helical" evidence="7">
    <location>
        <begin position="399"/>
        <end position="422"/>
    </location>
</feature>
<feature type="domain" description="Glycosyltransferase 2-like" evidence="8">
    <location>
        <begin position="86"/>
        <end position="250"/>
    </location>
</feature>
<feature type="transmembrane region" description="Helical" evidence="7">
    <location>
        <begin position="6"/>
        <end position="30"/>
    </location>
</feature>
<protein>
    <submittedName>
        <fullName evidence="9">Glycosyltransferase</fullName>
    </submittedName>
</protein>
<evidence type="ECO:0000256" key="6">
    <source>
        <dbReference type="ARBA" id="ARBA00023136"/>
    </source>
</evidence>
<name>A0A7D6BTH8_FERL1</name>
<accession>A0A7D6BTH8</accession>
<dbReference type="KEGG" id="flt:Sv326_1246"/>
<dbReference type="PANTHER" id="PTHR43867:SF4">
    <property type="entry name" value="BETA-(1-3)-GLUCOSYL TRANSFERASE"/>
    <property type="match status" value="1"/>
</dbReference>
<dbReference type="Pfam" id="PF00535">
    <property type="entry name" value="Glycos_transf_2"/>
    <property type="match status" value="1"/>
</dbReference>
<feature type="transmembrane region" description="Helical" evidence="7">
    <location>
        <begin position="472"/>
        <end position="491"/>
    </location>
</feature>
<evidence type="ECO:0000256" key="1">
    <source>
        <dbReference type="ARBA" id="ARBA00004141"/>
    </source>
</evidence>
<evidence type="ECO:0000256" key="2">
    <source>
        <dbReference type="ARBA" id="ARBA00022676"/>
    </source>
</evidence>
<evidence type="ECO:0000256" key="4">
    <source>
        <dbReference type="ARBA" id="ARBA00022692"/>
    </source>
</evidence>
<feature type="transmembrane region" description="Helical" evidence="7">
    <location>
        <begin position="443"/>
        <end position="466"/>
    </location>
</feature>
<dbReference type="Proteomes" id="UP000510821">
    <property type="component" value="Chromosome"/>
</dbReference>
<gene>
    <name evidence="9" type="ORF">Sv326_1246</name>
</gene>
<dbReference type="EMBL" id="CP058998">
    <property type="protein sequence ID" value="QLJ53421.1"/>
    <property type="molecule type" value="Genomic_DNA"/>
</dbReference>
<feature type="transmembrane region" description="Helical" evidence="7">
    <location>
        <begin position="373"/>
        <end position="393"/>
    </location>
</feature>
<evidence type="ECO:0000259" key="8">
    <source>
        <dbReference type="Pfam" id="PF00535"/>
    </source>
</evidence>
<proteinExistence type="predicted"/>
<dbReference type="InterPro" id="IPR029044">
    <property type="entry name" value="Nucleotide-diphossugar_trans"/>
</dbReference>
<feature type="transmembrane region" description="Helical" evidence="7">
    <location>
        <begin position="42"/>
        <end position="65"/>
    </location>
</feature>
<sequence length="499" mass="57467">MDRDLVTRWLLAIAIMASGIAGMNFGVYLLRYIVVTPAEIVLSLIFLLLVTSNTVFNTFGCYYYLRSYGLNTFIPKKLRTYPRVAVAIPTRNEDEQMVKRNLESITRLDYPKDKLRIFLLDNSTNRSEELEKFCKKLGVNYVYMENPAKLKSYVMNKFLDMVDEEYVAIFDADEYLTDPSFLKETLPCLDGNAGFVQTEKQFAPGSFFANGVNTYYSFFYKFMQPVRNLCRSTMFCGSCGVVRRSVVKQVGGFPATPTEDAAFAFKADLAGRGGVFVLKTYALGEAIEHFETFLSQQWRYTIGNIWILIEYLQNFFKLKAEKHIHYLAQTFGYAYLSSLFIFYSLLSIIFVISDITLRSINSQVFLPQHLKMFAASYMIAIFLLVVVGGRLYFGSFRLGIMAMFLNFSTAFVRTKAMIVGFLNFRPRFIMSRQSKFKHSIIEVLKANLIETSYSVVLLSLSLVSFLRNDVVSAFWLFWYSTLFFCSFLFSYGTEVKQLF</sequence>
<dbReference type="InterPro" id="IPR050321">
    <property type="entry name" value="Glycosyltr_2/OpgH_subfam"/>
</dbReference>
<keyword evidence="4 7" id="KW-0812">Transmembrane</keyword>
<evidence type="ECO:0000256" key="3">
    <source>
        <dbReference type="ARBA" id="ARBA00022679"/>
    </source>
</evidence>
<evidence type="ECO:0000313" key="9">
    <source>
        <dbReference type="EMBL" id="QLJ53421.1"/>
    </source>
</evidence>
<dbReference type="GO" id="GO:0016758">
    <property type="term" value="F:hexosyltransferase activity"/>
    <property type="evidence" value="ECO:0007669"/>
    <property type="project" value="TreeGrafter"/>
</dbReference>
<feature type="transmembrane region" description="Helical" evidence="7">
    <location>
        <begin position="332"/>
        <end position="352"/>
    </location>
</feature>
<evidence type="ECO:0000256" key="5">
    <source>
        <dbReference type="ARBA" id="ARBA00022989"/>
    </source>
</evidence>
<evidence type="ECO:0000313" key="10">
    <source>
        <dbReference type="Proteomes" id="UP000510821"/>
    </source>
</evidence>
<dbReference type="Gene3D" id="3.90.550.10">
    <property type="entry name" value="Spore Coat Polysaccharide Biosynthesis Protein SpsA, Chain A"/>
    <property type="match status" value="1"/>
</dbReference>
<reference evidence="10" key="1">
    <citation type="submission" date="2020-07" db="EMBL/GenBank/DDBJ databases">
        <title>Metabolic diversity and evolutionary history of the archaeal phylum ###Micrarchaeota### uncovered from a freshwater lake metagenome.</title>
        <authorList>
            <person name="Kadnikov V.V."/>
            <person name="Savvichev A.S."/>
            <person name="Mardanov A.V."/>
            <person name="Beletsky A.V."/>
            <person name="Chupakov A.V."/>
            <person name="Kokryatskaya N.M."/>
            <person name="Pimenov N.V."/>
            <person name="Ravin N.V."/>
        </authorList>
    </citation>
    <scope>NUCLEOTIDE SEQUENCE [LARGE SCALE GENOMIC DNA]</scope>
</reference>
<keyword evidence="5 7" id="KW-1133">Transmembrane helix</keyword>
<dbReference type="AlphaFoldDB" id="A0A7D6BTH8"/>
<comment type="subcellular location">
    <subcellularLocation>
        <location evidence="1">Membrane</location>
        <topology evidence="1">Multi-pass membrane protein</topology>
    </subcellularLocation>
</comment>
<dbReference type="SUPFAM" id="SSF53448">
    <property type="entry name" value="Nucleotide-diphospho-sugar transferases"/>
    <property type="match status" value="1"/>
</dbReference>
<keyword evidence="2" id="KW-0328">Glycosyltransferase</keyword>